<keyword evidence="3" id="KW-0813">Transport</keyword>
<dbReference type="PANTHER" id="PTHR19229:SF36">
    <property type="entry name" value="ATP-BINDING CASSETTE SUB-FAMILY A MEMBER 2"/>
    <property type="match status" value="1"/>
</dbReference>
<keyword evidence="14" id="KW-1185">Reference proteome</keyword>
<feature type="transmembrane region" description="Helical" evidence="11">
    <location>
        <begin position="954"/>
        <end position="972"/>
    </location>
</feature>
<feature type="transmembrane region" description="Helical" evidence="11">
    <location>
        <begin position="1315"/>
        <end position="1334"/>
    </location>
</feature>
<dbReference type="InterPro" id="IPR003439">
    <property type="entry name" value="ABC_transporter-like_ATP-bd"/>
</dbReference>
<dbReference type="PROSITE" id="PS50893">
    <property type="entry name" value="ABC_TRANSPORTER_2"/>
    <property type="match status" value="2"/>
</dbReference>
<feature type="transmembrane region" description="Helical" evidence="11">
    <location>
        <begin position="371"/>
        <end position="391"/>
    </location>
</feature>
<dbReference type="Pfam" id="PF12698">
    <property type="entry name" value="ABC2_membrane_3"/>
    <property type="match status" value="2"/>
</dbReference>
<evidence type="ECO:0000256" key="6">
    <source>
        <dbReference type="ARBA" id="ARBA00022741"/>
    </source>
</evidence>
<feature type="transmembrane region" description="Helical" evidence="11">
    <location>
        <begin position="398"/>
        <end position="415"/>
    </location>
</feature>
<feature type="compositionally biased region" description="Basic and acidic residues" evidence="10">
    <location>
        <begin position="1370"/>
        <end position="1380"/>
    </location>
</feature>
<comment type="similarity">
    <text evidence="2">Belongs to the ABC transporter superfamily. ABCA family.</text>
</comment>
<dbReference type="InterPro" id="IPR056264">
    <property type="entry name" value="R2_ABCA1-4-like"/>
</dbReference>
<feature type="transmembrane region" description="Helical" evidence="11">
    <location>
        <begin position="468"/>
        <end position="489"/>
    </location>
</feature>
<feature type="domain" description="ABC transporter" evidence="12">
    <location>
        <begin position="583"/>
        <end position="818"/>
    </location>
</feature>
<feature type="transmembrane region" description="Helical" evidence="11">
    <location>
        <begin position="1078"/>
        <end position="1100"/>
    </location>
</feature>
<sequence length="1826" mass="199012">MADAGSSDDAESATLTALSSCVTTVIENDLSYGLCVTNSGLFDLLPPDLLDNNDNNSSSSSSSSTSSSSASSSDDFSGDSVCRVMCSKQSSSASASCCAAAASLQACNTSSSAVASCKELFDSVFTYQSECDGGLSTANSLLIAVVAVVVAVIAAVAVFSRLYARRHNNQNTNNSKLQTLSAYRGPAARLAQTWRQVTNLVWKNMVLRRRRPVSLVVELFLPVLLSTALLLLANLDSLSGGWRSQWFTSEAAQLEANETLICSDLAVWGLEAIGGPSSTMTSFYTGGQSVLGLFFLVSYIKFVSTTTTTMVIEKENRLREVMKIMGLSDATLLFSWCLTTAVLATPLAFAISAELKYGNVFPTTEYATLVFLFWSLSVAITAFSYFVAPFFNKSRTAAIASVLLWLILFFPYFAVQSADTNAPRYWAALSPPTAFALAVDEILRRAQLGTGFAYSVGLREEPVTVPSAFRMSLFLILDSVILVALGWYLEQVLPQQYGVRKPWYFLFTKSYWFSKIDDAPEDDVPSTSTDTHALSPQAGGAYARLVDGVQGPSAKTPEQVAEDATVEPVNAALAMQERNGTCLQIRGLRKVFPLEEDGEERVAVAGLDLAMYSGQITALLGHNGAGKTTIISMLTGLTPPTAGDATLYGCSIKHDFQELRRVIGICPQHDVLFQDLTVEEHLLLFGTMKHVPREKLQSSVDKMIEDVGLTEIRHALAKTLSGGQKRKLSVALAFLGGSKLVFLDEPTSGMDPYSRRFTWNLLQQSREDRVIVLTTHFMDEADILGDRITILADGQLRCAGSSLFLKNRFGAGYNLTMIKAADGSCHVQSVQNFLKKYVPDVKRLSSSGSELVFQLPTASSEAFPAMLEQLDSEMHELGVQQYGISVTTLEEVFLRISQDHEEEQHRTTSLKLVSTGGAVNLPSTAPPITEPSMWTQYSALTKKRFQIAKRDKKTLAYSVGIPLIFLIILAVLPEIEVADFIPNYASSLPTESEQSTCAASTNFSSLIDPDYDVSACYGSRGFDYCTLGVVNCDVNVCCDATNVASPWYPCNTCGSAPCYNSNCLAKNNAKLQVTLNGFLVALVVMLAFAFIPAAIVAFVVREKDPIQNAKGLQLISGANVSAYWMACWTHDVLLTIIPIVAAAIIIPLSMTPSGAANASTADVFAIIVLVIAHVWAIIPLAYLFSRRYVKHAVAQTALLVFALGTGGLLSIFSFMCRIVNFTISGTLTLSSLDQNYLRWIFMIFPGYTLNNGIFELATRKVSRRALFGSARWMPASPSFFGLFEGFGKEECTECWDRLTPSCCVRQPFGIEIIGAPLLYTLVEAAVLTALVFVLENRSVKWNQTASEKQHHSAVGVDSDEATEEEDDDVQHERQRVEHEPPQPNDLVFIRNLRQQYAGKPRAKVALKDLCLSIKSGECFGYLGINGAGKSTTMAVLTGQLAPTQGFVTLSGFDLSTSSAAARKTMGYCPQFDALHDLLTVKEQLQLYARIKGIPEAFVNTAVEEQIQELGLTKYRDKLTRGLSGGNKRKVSTAIALLGRPRVVFLDEPSTGVDPSSRRKMWDVIARVCSTDREGDRGGGACVVLTTHSMEECEALCSRVGILVSGRLKCLGSVEHLKQKFGRGFTVEITLRAASTNPDDAELTAIMDQMVAFLSAERSLSAHRNSRTSQRQSLTQGAKITSANIQDLCTALGSSERGSRILDHSGTGWLLSSQLEAQGAISVDSFCSWWVSETHSERLQSFFHDTFPGSVLAEQQGEHFRFQVPKHRPSSDALLRPAEIFRALEHTRADLNVDEYSVSETALEHIFNNMAAQQDEEKGVAHGMHME</sequence>
<dbReference type="GO" id="GO:0140359">
    <property type="term" value="F:ABC-type transporter activity"/>
    <property type="evidence" value="ECO:0007669"/>
    <property type="project" value="InterPro"/>
</dbReference>
<protein>
    <submittedName>
        <fullName evidence="13">ABC transporters ABCA family</fullName>
    </submittedName>
</protein>
<dbReference type="GeneID" id="20663639"/>
<evidence type="ECO:0000256" key="4">
    <source>
        <dbReference type="ARBA" id="ARBA00022692"/>
    </source>
</evidence>
<dbReference type="InParanoid" id="G4ZUR8"/>
<dbReference type="OMA" id="LVSYIKF"/>
<dbReference type="PANTHER" id="PTHR19229">
    <property type="entry name" value="ATP-BINDING CASSETTE TRANSPORTER SUBFAMILY A ABCA"/>
    <property type="match status" value="1"/>
</dbReference>
<gene>
    <name evidence="13" type="ORF">PHYSODRAFT_562179</name>
</gene>
<evidence type="ECO:0000256" key="2">
    <source>
        <dbReference type="ARBA" id="ARBA00008869"/>
    </source>
</evidence>
<dbReference type="FunFam" id="3.40.50.300:FF:000335">
    <property type="entry name" value="ATP binding cassette subfamily A member 5"/>
    <property type="match status" value="1"/>
</dbReference>
<dbReference type="FunFam" id="3.40.50.300:FF:000298">
    <property type="entry name" value="ATP-binding cassette sub-family A member 12"/>
    <property type="match status" value="1"/>
</dbReference>
<dbReference type="EMBL" id="JH159156">
    <property type="protein sequence ID" value="EGZ13542.1"/>
    <property type="molecule type" value="Genomic_DNA"/>
</dbReference>
<evidence type="ECO:0000313" key="13">
    <source>
        <dbReference type="EMBL" id="EGZ13542.1"/>
    </source>
</evidence>
<keyword evidence="7" id="KW-0067">ATP-binding</keyword>
<evidence type="ECO:0000256" key="7">
    <source>
        <dbReference type="ARBA" id="ARBA00022840"/>
    </source>
</evidence>
<dbReference type="GO" id="GO:0016887">
    <property type="term" value="F:ATP hydrolysis activity"/>
    <property type="evidence" value="ECO:0007669"/>
    <property type="project" value="InterPro"/>
</dbReference>
<dbReference type="Pfam" id="PF23321">
    <property type="entry name" value="R1_ABCA1"/>
    <property type="match status" value="1"/>
</dbReference>
<dbReference type="InterPro" id="IPR013525">
    <property type="entry name" value="ABC2_TM"/>
</dbReference>
<dbReference type="Proteomes" id="UP000002640">
    <property type="component" value="Unassembled WGS sequence"/>
</dbReference>
<evidence type="ECO:0000256" key="3">
    <source>
        <dbReference type="ARBA" id="ARBA00022448"/>
    </source>
</evidence>
<evidence type="ECO:0000256" key="1">
    <source>
        <dbReference type="ARBA" id="ARBA00004141"/>
    </source>
</evidence>
<dbReference type="GO" id="GO:0005524">
    <property type="term" value="F:ATP binding"/>
    <property type="evidence" value="ECO:0007669"/>
    <property type="project" value="UniProtKB-KW"/>
</dbReference>
<feature type="compositionally biased region" description="Acidic residues" evidence="10">
    <location>
        <begin position="1357"/>
        <end position="1369"/>
    </location>
</feature>
<evidence type="ECO:0000256" key="11">
    <source>
        <dbReference type="SAM" id="Phobius"/>
    </source>
</evidence>
<accession>G4ZUR8</accession>
<name>G4ZUR8_PHYSP</name>
<dbReference type="KEGG" id="psoj:PHYSODRAFT_562179"/>
<feature type="region of interest" description="Disordered" evidence="10">
    <location>
        <begin position="1345"/>
        <end position="1382"/>
    </location>
</feature>
<dbReference type="SMART" id="SM00382">
    <property type="entry name" value="AAA"/>
    <property type="match status" value="2"/>
</dbReference>
<keyword evidence="9 11" id="KW-0472">Membrane</keyword>
<feature type="transmembrane region" description="Helical" evidence="11">
    <location>
        <begin position="290"/>
        <end position="312"/>
    </location>
</feature>
<evidence type="ECO:0000256" key="8">
    <source>
        <dbReference type="ARBA" id="ARBA00022989"/>
    </source>
</evidence>
<feature type="transmembrane region" description="Helical" evidence="11">
    <location>
        <begin position="213"/>
        <end position="233"/>
    </location>
</feature>
<keyword evidence="6" id="KW-0547">Nucleotide-binding</keyword>
<dbReference type="InterPro" id="IPR003593">
    <property type="entry name" value="AAA+_ATPase"/>
</dbReference>
<feature type="transmembrane region" description="Helical" evidence="11">
    <location>
        <begin position="141"/>
        <end position="164"/>
    </location>
</feature>
<feature type="transmembrane region" description="Helical" evidence="11">
    <location>
        <begin position="1132"/>
        <end position="1151"/>
    </location>
</feature>
<evidence type="ECO:0000256" key="10">
    <source>
        <dbReference type="SAM" id="MobiDB-lite"/>
    </source>
</evidence>
<reference evidence="13 14" key="1">
    <citation type="journal article" date="2006" name="Science">
        <title>Phytophthora genome sequences uncover evolutionary origins and mechanisms of pathogenesis.</title>
        <authorList>
            <person name="Tyler B.M."/>
            <person name="Tripathy S."/>
            <person name="Zhang X."/>
            <person name="Dehal P."/>
            <person name="Jiang R.H."/>
            <person name="Aerts A."/>
            <person name="Arredondo F.D."/>
            <person name="Baxter L."/>
            <person name="Bensasson D."/>
            <person name="Beynon J.L."/>
            <person name="Chapman J."/>
            <person name="Damasceno C.M."/>
            <person name="Dorrance A.E."/>
            <person name="Dou D."/>
            <person name="Dickerman A.W."/>
            <person name="Dubchak I.L."/>
            <person name="Garbelotto M."/>
            <person name="Gijzen M."/>
            <person name="Gordon S.G."/>
            <person name="Govers F."/>
            <person name="Grunwald N.J."/>
            <person name="Huang W."/>
            <person name="Ivors K.L."/>
            <person name="Jones R.W."/>
            <person name="Kamoun S."/>
            <person name="Krampis K."/>
            <person name="Lamour K.H."/>
            <person name="Lee M.K."/>
            <person name="McDonald W.H."/>
            <person name="Medina M."/>
            <person name="Meijer H.J."/>
            <person name="Nordberg E.K."/>
            <person name="Maclean D.J."/>
            <person name="Ospina-Giraldo M.D."/>
            <person name="Morris P.F."/>
            <person name="Phuntumart V."/>
            <person name="Putnam N.H."/>
            <person name="Rash S."/>
            <person name="Rose J.K."/>
            <person name="Sakihama Y."/>
            <person name="Salamov A.A."/>
            <person name="Savidor A."/>
            <person name="Scheuring C.F."/>
            <person name="Smith B.M."/>
            <person name="Sobral B.W."/>
            <person name="Terry A."/>
            <person name="Torto-Alalibo T.A."/>
            <person name="Win J."/>
            <person name="Xu Z."/>
            <person name="Zhang H."/>
            <person name="Grigoriev I.V."/>
            <person name="Rokhsar D.S."/>
            <person name="Boore J.L."/>
        </authorList>
    </citation>
    <scope>NUCLEOTIDE SEQUENCE [LARGE SCALE GENOMIC DNA]</scope>
    <source>
        <strain evidence="13 14">P6497</strain>
    </source>
</reference>
<evidence type="ECO:0000259" key="12">
    <source>
        <dbReference type="PROSITE" id="PS50893"/>
    </source>
</evidence>
<proteinExistence type="inferred from homology"/>
<dbReference type="Pfam" id="PF00005">
    <property type="entry name" value="ABC_tran"/>
    <property type="match status" value="2"/>
</dbReference>
<dbReference type="PROSITE" id="PS00211">
    <property type="entry name" value="ABC_TRANSPORTER_1"/>
    <property type="match status" value="1"/>
</dbReference>
<keyword evidence="5" id="KW-0677">Repeat</keyword>
<dbReference type="InterPro" id="IPR027417">
    <property type="entry name" value="P-loop_NTPase"/>
</dbReference>
<dbReference type="SMR" id="G4ZUR8"/>
<dbReference type="RefSeq" id="XP_009530971.1">
    <property type="nucleotide sequence ID" value="XM_009532676.1"/>
</dbReference>
<feature type="domain" description="ABC transporter" evidence="12">
    <location>
        <begin position="1387"/>
        <end position="1629"/>
    </location>
</feature>
<evidence type="ECO:0000256" key="9">
    <source>
        <dbReference type="ARBA" id="ARBA00023136"/>
    </source>
</evidence>
<keyword evidence="8 11" id="KW-1133">Transmembrane helix</keyword>
<dbReference type="InterPro" id="IPR017871">
    <property type="entry name" value="ABC_transporter-like_CS"/>
</dbReference>
<evidence type="ECO:0000256" key="5">
    <source>
        <dbReference type="ARBA" id="ARBA00022737"/>
    </source>
</evidence>
<feature type="region of interest" description="Disordered" evidence="10">
    <location>
        <begin position="53"/>
        <end position="74"/>
    </location>
</feature>
<feature type="transmembrane region" description="Helical" evidence="11">
    <location>
        <begin position="332"/>
        <end position="351"/>
    </location>
</feature>
<dbReference type="GO" id="GO:0016020">
    <property type="term" value="C:membrane"/>
    <property type="evidence" value="ECO:0007669"/>
    <property type="project" value="UniProtKB-SubCell"/>
</dbReference>
<evidence type="ECO:0000313" key="14">
    <source>
        <dbReference type="Proteomes" id="UP000002640"/>
    </source>
</evidence>
<feature type="transmembrane region" description="Helical" evidence="11">
    <location>
        <begin position="1236"/>
        <end position="1254"/>
    </location>
</feature>
<dbReference type="Gene3D" id="3.40.50.300">
    <property type="entry name" value="P-loop containing nucleotide triphosphate hydrolases"/>
    <property type="match status" value="2"/>
</dbReference>
<dbReference type="SUPFAM" id="SSF52540">
    <property type="entry name" value="P-loop containing nucleoside triphosphate hydrolases"/>
    <property type="match status" value="2"/>
</dbReference>
<dbReference type="InterPro" id="IPR026082">
    <property type="entry name" value="ABCA"/>
</dbReference>
<dbReference type="CDD" id="cd03263">
    <property type="entry name" value="ABC_subfamily_A"/>
    <property type="match status" value="2"/>
</dbReference>
<dbReference type="GO" id="GO:0005319">
    <property type="term" value="F:lipid transporter activity"/>
    <property type="evidence" value="ECO:0007669"/>
    <property type="project" value="TreeGrafter"/>
</dbReference>
<feature type="transmembrane region" description="Helical" evidence="11">
    <location>
        <begin position="1163"/>
        <end position="1184"/>
    </location>
</feature>
<keyword evidence="4 11" id="KW-0812">Transmembrane</keyword>
<feature type="transmembrane region" description="Helical" evidence="11">
    <location>
        <begin position="1196"/>
        <end position="1216"/>
    </location>
</feature>
<organism evidence="13 14">
    <name type="scientific">Phytophthora sojae (strain P6497)</name>
    <name type="common">Soybean stem and root rot agent</name>
    <name type="synonym">Phytophthora megasperma f. sp. glycines</name>
    <dbReference type="NCBI Taxonomy" id="1094619"/>
    <lineage>
        <taxon>Eukaryota</taxon>
        <taxon>Sar</taxon>
        <taxon>Stramenopiles</taxon>
        <taxon>Oomycota</taxon>
        <taxon>Peronosporomycetes</taxon>
        <taxon>Peronosporales</taxon>
        <taxon>Peronosporaceae</taxon>
        <taxon>Phytophthora</taxon>
    </lineage>
</organism>
<comment type="subcellular location">
    <subcellularLocation>
        <location evidence="1">Membrane</location>
        <topology evidence="1">Multi-pass membrane protein</topology>
    </subcellularLocation>
</comment>